<dbReference type="SUPFAM" id="SSF51905">
    <property type="entry name" value="FAD/NAD(P)-binding domain"/>
    <property type="match status" value="1"/>
</dbReference>
<keyword evidence="3 7" id="KW-0560">Oxidoreductase</keyword>
<evidence type="ECO:0000256" key="3">
    <source>
        <dbReference type="ARBA" id="ARBA00023002"/>
    </source>
</evidence>
<dbReference type="EC" id="1.4.3.19" evidence="5"/>
<evidence type="ECO:0000256" key="4">
    <source>
        <dbReference type="ARBA" id="ARBA00049872"/>
    </source>
</evidence>
<dbReference type="Gene3D" id="3.30.9.10">
    <property type="entry name" value="D-Amino Acid Oxidase, subunit A, domain 2"/>
    <property type="match status" value="1"/>
</dbReference>
<accession>A0ABT2UJ41</accession>
<dbReference type="EMBL" id="JAOQIO010000084">
    <property type="protein sequence ID" value="MCU6794648.1"/>
    <property type="molecule type" value="Genomic_DNA"/>
</dbReference>
<name>A0ABT2UJ41_9BACL</name>
<dbReference type="Gene3D" id="3.50.50.60">
    <property type="entry name" value="FAD/NAD(P)-binding domain"/>
    <property type="match status" value="1"/>
</dbReference>
<evidence type="ECO:0000313" key="7">
    <source>
        <dbReference type="EMBL" id="MCU6794648.1"/>
    </source>
</evidence>
<dbReference type="Proteomes" id="UP001652445">
    <property type="component" value="Unassembled WGS sequence"/>
</dbReference>
<dbReference type="SUPFAM" id="SSF54373">
    <property type="entry name" value="FAD-linked reductases, C-terminal domain"/>
    <property type="match status" value="1"/>
</dbReference>
<dbReference type="InterPro" id="IPR036188">
    <property type="entry name" value="FAD/NAD-bd_sf"/>
</dbReference>
<dbReference type="PANTHER" id="PTHR13847">
    <property type="entry name" value="SARCOSINE DEHYDROGENASE-RELATED"/>
    <property type="match status" value="1"/>
</dbReference>
<protein>
    <recommendedName>
        <fullName evidence="5">glycine oxidase</fullName>
        <ecNumber evidence="5">1.4.3.19</ecNumber>
    </recommendedName>
</protein>
<evidence type="ECO:0000259" key="6">
    <source>
        <dbReference type="Pfam" id="PF01266"/>
    </source>
</evidence>
<gene>
    <name evidence="7" type="primary">thiO</name>
    <name evidence="7" type="ORF">OB236_21290</name>
</gene>
<evidence type="ECO:0000256" key="2">
    <source>
        <dbReference type="ARBA" id="ARBA00022977"/>
    </source>
</evidence>
<dbReference type="PANTHER" id="PTHR13847:SF289">
    <property type="entry name" value="GLYCINE OXIDASE"/>
    <property type="match status" value="1"/>
</dbReference>
<keyword evidence="8" id="KW-1185">Reference proteome</keyword>
<dbReference type="RefSeq" id="WP_262685765.1">
    <property type="nucleotide sequence ID" value="NZ_JAOQIO010000084.1"/>
</dbReference>
<keyword evidence="2" id="KW-0784">Thiamine biosynthesis</keyword>
<evidence type="ECO:0000313" key="8">
    <source>
        <dbReference type="Proteomes" id="UP001652445"/>
    </source>
</evidence>
<organism evidence="7 8">
    <name type="scientific">Paenibacillus baimaensis</name>
    <dbReference type="NCBI Taxonomy" id="2982185"/>
    <lineage>
        <taxon>Bacteria</taxon>
        <taxon>Bacillati</taxon>
        <taxon>Bacillota</taxon>
        <taxon>Bacilli</taxon>
        <taxon>Bacillales</taxon>
        <taxon>Paenibacillaceae</taxon>
        <taxon>Paenibacillus</taxon>
    </lineage>
</organism>
<dbReference type="NCBIfam" id="TIGR02352">
    <property type="entry name" value="thiamin_ThiO"/>
    <property type="match status" value="1"/>
</dbReference>
<dbReference type="GO" id="GO:0043799">
    <property type="term" value="F:glycine oxidase activity"/>
    <property type="evidence" value="ECO:0007669"/>
    <property type="project" value="UniProtKB-EC"/>
</dbReference>
<comment type="catalytic activity">
    <reaction evidence="4">
        <text>glycine + O2 + H2O = glyoxylate + H2O2 + NH4(+)</text>
        <dbReference type="Rhea" id="RHEA:11532"/>
        <dbReference type="ChEBI" id="CHEBI:15377"/>
        <dbReference type="ChEBI" id="CHEBI:15379"/>
        <dbReference type="ChEBI" id="CHEBI:16240"/>
        <dbReference type="ChEBI" id="CHEBI:28938"/>
        <dbReference type="ChEBI" id="CHEBI:36655"/>
        <dbReference type="ChEBI" id="CHEBI:57305"/>
        <dbReference type="EC" id="1.4.3.19"/>
    </reaction>
</comment>
<dbReference type="Pfam" id="PF01266">
    <property type="entry name" value="DAO"/>
    <property type="match status" value="1"/>
</dbReference>
<evidence type="ECO:0000256" key="1">
    <source>
        <dbReference type="ARBA" id="ARBA00004948"/>
    </source>
</evidence>
<sequence length="369" mass="39717">MNTRSTSAIIIGGGIIGCTIAWELARSGIRCTLVDKGALNQEASTAAAGMLGAQVETHHPGAFYELCRLSQQLYRDWSEEIHQISAISPQYIAQGILRAALHTDDEQELKSRLPWIQNAEWLSTSEMLAMEPGISPHILGGLRFAQDHQIHPVQLAKALQAGLHKLGCEIREWTPVLGLIERQGRIEGVRTAEGSFYADHVIICAGAWGSSLTDPLGLELPIFPVKGQCISVRTEAPVLQGTVFTQGCYIVPKLDGSMIIGATQEEAGFNKCCHVNVVSDLFGKAVKLLPSLGQAELVSTWAGLRPGTRDGLPFMGTSTQAPGLTVAMGHYRNGILLAPATGKLIKQLILGEQTTIDLTPFSPDRARAV</sequence>
<dbReference type="InterPro" id="IPR012727">
    <property type="entry name" value="Gly_oxidase_ThiO"/>
</dbReference>
<reference evidence="7 8" key="1">
    <citation type="submission" date="2022-09" db="EMBL/GenBank/DDBJ databases">
        <authorList>
            <person name="Han X.L."/>
            <person name="Wang Q."/>
            <person name="Lu T."/>
        </authorList>
    </citation>
    <scope>NUCLEOTIDE SEQUENCE [LARGE SCALE GENOMIC DNA]</scope>
    <source>
        <strain evidence="7 8">WQ 127069</strain>
    </source>
</reference>
<feature type="domain" description="FAD dependent oxidoreductase" evidence="6">
    <location>
        <begin position="8"/>
        <end position="347"/>
    </location>
</feature>
<proteinExistence type="predicted"/>
<dbReference type="InterPro" id="IPR006076">
    <property type="entry name" value="FAD-dep_OxRdtase"/>
</dbReference>
<dbReference type="PROSITE" id="PS51257">
    <property type="entry name" value="PROKAR_LIPOPROTEIN"/>
    <property type="match status" value="1"/>
</dbReference>
<comment type="pathway">
    <text evidence="1">Cofactor biosynthesis; thiamine diphosphate biosynthesis.</text>
</comment>
<evidence type="ECO:0000256" key="5">
    <source>
        <dbReference type="ARBA" id="ARBA00050018"/>
    </source>
</evidence>
<comment type="caution">
    <text evidence="7">The sequence shown here is derived from an EMBL/GenBank/DDBJ whole genome shotgun (WGS) entry which is preliminary data.</text>
</comment>